<dbReference type="HOGENOM" id="CLU_099831_0_0_9"/>
<dbReference type="STRING" id="169760.PSTEL_04770"/>
<reference evidence="1 2" key="1">
    <citation type="submission" date="2014-08" db="EMBL/GenBank/DDBJ databases">
        <title>Comparative genomics of the Paenibacillus odorifer group.</title>
        <authorList>
            <person name="den Bakker H.C."/>
            <person name="Tsai Y.-C."/>
            <person name="Martin N."/>
            <person name="Korlach J."/>
            <person name="Wiedmann M."/>
        </authorList>
    </citation>
    <scope>NUCLEOTIDE SEQUENCE [LARGE SCALE GENOMIC DNA]</scope>
    <source>
        <strain evidence="1 2">DSM 14472</strain>
    </source>
</reference>
<dbReference type="RefSeq" id="WP_038693770.1">
    <property type="nucleotide sequence ID" value="NZ_CP009286.1"/>
</dbReference>
<dbReference type="EMBL" id="CP009286">
    <property type="protein sequence ID" value="AIQ62514.1"/>
    <property type="molecule type" value="Genomic_DNA"/>
</dbReference>
<dbReference type="OrthoDB" id="2610621at2"/>
<evidence type="ECO:0000313" key="2">
    <source>
        <dbReference type="Proteomes" id="UP000029507"/>
    </source>
</evidence>
<gene>
    <name evidence="1" type="ORF">PSTEL_04770</name>
</gene>
<organism evidence="1 2">
    <name type="scientific">Paenibacillus stellifer</name>
    <dbReference type="NCBI Taxonomy" id="169760"/>
    <lineage>
        <taxon>Bacteria</taxon>
        <taxon>Bacillati</taxon>
        <taxon>Bacillota</taxon>
        <taxon>Bacilli</taxon>
        <taxon>Bacillales</taxon>
        <taxon>Paenibacillaceae</taxon>
        <taxon>Paenibacillus</taxon>
    </lineage>
</organism>
<dbReference type="KEGG" id="pste:PSTEL_04770"/>
<sequence length="235" mass="26954">MKKIVFIGVADKTHALLVLGRLLVALGNKVLLVDSTVTQSIRGYLPHAYANSAVQDYEGMDVAYGYLTPEQLERGLAQVGTAPAYDIMLVDTDHTEFVFHHNLSQFDKRVWCWDGRRLSLEKNEELMIRLGLQNTEEPVSFFELISPDIPGKLAAWRAEKRLRHIQLEDTVFRFPLDERDAAVDLNNQHHGRIDLRGLTGAFREMLLTMLEQLGDCDRKTARRAWAIARKRVRVW</sequence>
<accession>A0A089N1G0</accession>
<dbReference type="Proteomes" id="UP000029507">
    <property type="component" value="Chromosome"/>
</dbReference>
<evidence type="ECO:0008006" key="3">
    <source>
        <dbReference type="Google" id="ProtNLM"/>
    </source>
</evidence>
<dbReference type="AlphaFoldDB" id="A0A089N1G0"/>
<evidence type="ECO:0000313" key="1">
    <source>
        <dbReference type="EMBL" id="AIQ62514.1"/>
    </source>
</evidence>
<protein>
    <recommendedName>
        <fullName evidence="3">AAA domain-containing protein</fullName>
    </recommendedName>
</protein>
<proteinExistence type="predicted"/>
<keyword evidence="2" id="KW-1185">Reference proteome</keyword>
<name>A0A089N1G0_9BACL</name>